<evidence type="ECO:0000259" key="3">
    <source>
        <dbReference type="PROSITE" id="PS51186"/>
    </source>
</evidence>
<dbReference type="Proteomes" id="UP000180253">
    <property type="component" value="Unassembled WGS sequence"/>
</dbReference>
<dbReference type="AlphaFoldDB" id="A0A1S1N3G2"/>
<dbReference type="InterPro" id="IPR000182">
    <property type="entry name" value="GNAT_dom"/>
</dbReference>
<keyword evidence="5" id="KW-1185">Reference proteome</keyword>
<sequence>MQVTELTCVDSLFTQLVELLGACINDGASLGFYKPAQTDLLQQYWHRTNNELRLKQRHLYAILSDDTVLACVQLVPCYKQNGTHRAEIEKLLVHPKAQRQGLARKLMQFLEQQTIVQGFRLLVLDTQTGDKSELFYQALNYQKSGEIPNFVSDAGGQFNATSYYYKVLSQPLSSLLSPS</sequence>
<name>A0A1S1N3G2_9GAMM</name>
<dbReference type="Gene3D" id="3.40.630.30">
    <property type="match status" value="1"/>
</dbReference>
<dbReference type="GO" id="GO:0016747">
    <property type="term" value="F:acyltransferase activity, transferring groups other than amino-acyl groups"/>
    <property type="evidence" value="ECO:0007669"/>
    <property type="project" value="InterPro"/>
</dbReference>
<dbReference type="InterPro" id="IPR016181">
    <property type="entry name" value="Acyl_CoA_acyltransferase"/>
</dbReference>
<evidence type="ECO:0000313" key="4">
    <source>
        <dbReference type="EMBL" id="OHU94216.1"/>
    </source>
</evidence>
<proteinExistence type="predicted"/>
<dbReference type="PROSITE" id="PS51186">
    <property type="entry name" value="GNAT"/>
    <property type="match status" value="1"/>
</dbReference>
<accession>A0A1S1N3G2</accession>
<dbReference type="Pfam" id="PF00583">
    <property type="entry name" value="Acetyltransf_1"/>
    <property type="match status" value="1"/>
</dbReference>
<dbReference type="EMBL" id="MNAN01000035">
    <property type="protein sequence ID" value="OHU94216.1"/>
    <property type="molecule type" value="Genomic_DNA"/>
</dbReference>
<dbReference type="InterPro" id="IPR050832">
    <property type="entry name" value="Bact_Acetyltransf"/>
</dbReference>
<protein>
    <recommendedName>
        <fullName evidence="3">N-acetyltransferase domain-containing protein</fullName>
    </recommendedName>
</protein>
<dbReference type="SUPFAM" id="SSF55729">
    <property type="entry name" value="Acyl-CoA N-acyltransferases (Nat)"/>
    <property type="match status" value="1"/>
</dbReference>
<keyword evidence="2" id="KW-0012">Acyltransferase</keyword>
<evidence type="ECO:0000256" key="2">
    <source>
        <dbReference type="ARBA" id="ARBA00023315"/>
    </source>
</evidence>
<reference evidence="4 5" key="1">
    <citation type="submission" date="2016-10" db="EMBL/GenBank/DDBJ databases">
        <title>Pseudoalteromonas amylolytica sp. nov., isolated from the surface seawater.</title>
        <authorList>
            <person name="Wu Y.-H."/>
            <person name="Cheng H."/>
            <person name="Jin X.-B."/>
            <person name="Wang C.-S."/>
            <person name="Xu X.-W."/>
        </authorList>
    </citation>
    <scope>NUCLEOTIDE SEQUENCE [LARGE SCALE GENOMIC DNA]</scope>
    <source>
        <strain evidence="4 5">JCM 12483</strain>
    </source>
</reference>
<dbReference type="CDD" id="cd04301">
    <property type="entry name" value="NAT_SF"/>
    <property type="match status" value="1"/>
</dbReference>
<gene>
    <name evidence="4" type="ORF">BIW53_16970</name>
</gene>
<comment type="caution">
    <text evidence="4">The sequence shown here is derived from an EMBL/GenBank/DDBJ whole genome shotgun (WGS) entry which is preliminary data.</text>
</comment>
<evidence type="ECO:0000256" key="1">
    <source>
        <dbReference type="ARBA" id="ARBA00022679"/>
    </source>
</evidence>
<organism evidence="4 5">
    <name type="scientific">Pseudoalteromonas byunsanensis</name>
    <dbReference type="NCBI Taxonomy" id="327939"/>
    <lineage>
        <taxon>Bacteria</taxon>
        <taxon>Pseudomonadati</taxon>
        <taxon>Pseudomonadota</taxon>
        <taxon>Gammaproteobacteria</taxon>
        <taxon>Alteromonadales</taxon>
        <taxon>Pseudoalteromonadaceae</taxon>
        <taxon>Pseudoalteromonas</taxon>
    </lineage>
</organism>
<dbReference type="STRING" id="327939.BIW53_16970"/>
<evidence type="ECO:0000313" key="5">
    <source>
        <dbReference type="Proteomes" id="UP000180253"/>
    </source>
</evidence>
<feature type="domain" description="N-acetyltransferase" evidence="3">
    <location>
        <begin position="1"/>
        <end position="168"/>
    </location>
</feature>
<keyword evidence="1" id="KW-0808">Transferase</keyword>
<dbReference type="PANTHER" id="PTHR43877">
    <property type="entry name" value="AMINOALKYLPHOSPHONATE N-ACETYLTRANSFERASE-RELATED-RELATED"/>
    <property type="match status" value="1"/>
</dbReference>